<keyword evidence="7 10" id="KW-0408">Iron</keyword>
<protein>
    <submittedName>
        <fullName evidence="12">Heterodisulfide reductase subunit F</fullName>
    </submittedName>
</protein>
<feature type="binding site" evidence="10">
    <location>
        <position position="245"/>
    </location>
    <ligand>
        <name>[2Fe-2S] cluster</name>
        <dbReference type="ChEBI" id="CHEBI:190135"/>
    </ligand>
</feature>
<dbReference type="InterPro" id="IPR037117">
    <property type="entry name" value="Dihydroorotate_DH_ele_sf"/>
</dbReference>
<keyword evidence="2" id="KW-0285">Flavoprotein</keyword>
<keyword evidence="8 10" id="KW-0411">Iron-sulfur</keyword>
<dbReference type="CDD" id="cd06221">
    <property type="entry name" value="sulfite_reductase_like"/>
    <property type="match status" value="1"/>
</dbReference>
<keyword evidence="3 10" id="KW-0001">2Fe-2S</keyword>
<dbReference type="PROSITE" id="PS51384">
    <property type="entry name" value="FAD_FR"/>
    <property type="match status" value="1"/>
</dbReference>
<evidence type="ECO:0000313" key="12">
    <source>
        <dbReference type="EMBL" id="HGU32037.1"/>
    </source>
</evidence>
<dbReference type="InterPro" id="IPR001709">
    <property type="entry name" value="Flavoprot_Pyr_Nucl_cyt_Rdtase"/>
</dbReference>
<dbReference type="InterPro" id="IPR050353">
    <property type="entry name" value="PyrK_electron_transfer"/>
</dbReference>
<dbReference type="GO" id="GO:0050660">
    <property type="term" value="F:flavin adenine dinucleotide binding"/>
    <property type="evidence" value="ECO:0007669"/>
    <property type="project" value="InterPro"/>
</dbReference>
<dbReference type="PRINTS" id="PR00410">
    <property type="entry name" value="PHEHYDRXLASE"/>
</dbReference>
<evidence type="ECO:0000256" key="4">
    <source>
        <dbReference type="ARBA" id="ARBA00022723"/>
    </source>
</evidence>
<evidence type="ECO:0000256" key="3">
    <source>
        <dbReference type="ARBA" id="ARBA00022714"/>
    </source>
</evidence>
<dbReference type="Pfam" id="PF00175">
    <property type="entry name" value="NAD_binding_1"/>
    <property type="match status" value="1"/>
</dbReference>
<dbReference type="Gene3D" id="3.40.50.80">
    <property type="entry name" value="Nucleotide-binding domain of ferredoxin-NADP reductase (FNR) module"/>
    <property type="match status" value="1"/>
</dbReference>
<feature type="binding site" evidence="10">
    <location>
        <position position="261"/>
    </location>
    <ligand>
        <name>[2Fe-2S] cluster</name>
        <dbReference type="ChEBI" id="CHEBI:190135"/>
    </ligand>
</feature>
<dbReference type="InterPro" id="IPR039261">
    <property type="entry name" value="FNR_nucleotide-bd"/>
</dbReference>
<dbReference type="GO" id="GO:0051537">
    <property type="term" value="F:2 iron, 2 sulfur cluster binding"/>
    <property type="evidence" value="ECO:0007669"/>
    <property type="project" value="UniProtKB-KW"/>
</dbReference>
<dbReference type="SUPFAM" id="SSF63380">
    <property type="entry name" value="Riboflavin synthase domain-like"/>
    <property type="match status" value="1"/>
</dbReference>
<comment type="cofactor">
    <cofactor evidence="9">
        <name>[2Fe-2S] cluster</name>
        <dbReference type="ChEBI" id="CHEBI:190135"/>
    </cofactor>
</comment>
<feature type="binding site" evidence="10">
    <location>
        <position position="250"/>
    </location>
    <ligand>
        <name>[2Fe-2S] cluster</name>
        <dbReference type="ChEBI" id="CHEBI:190135"/>
    </ligand>
</feature>
<dbReference type="InterPro" id="IPR017927">
    <property type="entry name" value="FAD-bd_FR_type"/>
</dbReference>
<feature type="binding site" evidence="10">
    <location>
        <position position="253"/>
    </location>
    <ligand>
        <name>[2Fe-2S] cluster</name>
        <dbReference type="ChEBI" id="CHEBI:190135"/>
    </ligand>
</feature>
<dbReference type="Pfam" id="PF00970">
    <property type="entry name" value="FAD_binding_6"/>
    <property type="match status" value="1"/>
</dbReference>
<dbReference type="Pfam" id="PF10418">
    <property type="entry name" value="DHODB_Fe-S_bind"/>
    <property type="match status" value="1"/>
</dbReference>
<dbReference type="InterPro" id="IPR012165">
    <property type="entry name" value="Cyt_c3_hydrogenase_gsu"/>
</dbReference>
<keyword evidence="5" id="KW-0274">FAD</keyword>
<dbReference type="PANTHER" id="PTHR43513">
    <property type="entry name" value="DIHYDROOROTATE DEHYDROGENASE B (NAD(+)), ELECTRON TRANSFER SUBUNIT"/>
    <property type="match status" value="1"/>
</dbReference>
<keyword evidence="1" id="KW-0813">Transport</keyword>
<dbReference type="Gene3D" id="2.10.240.10">
    <property type="entry name" value="Dihydroorotate dehydrogenase, electron transfer subunit"/>
    <property type="match status" value="1"/>
</dbReference>
<evidence type="ECO:0000256" key="5">
    <source>
        <dbReference type="ARBA" id="ARBA00022827"/>
    </source>
</evidence>
<evidence type="ECO:0000256" key="10">
    <source>
        <dbReference type="PIRSR" id="PIRSR006816-2"/>
    </source>
</evidence>
<evidence type="ECO:0000256" key="9">
    <source>
        <dbReference type="ARBA" id="ARBA00034078"/>
    </source>
</evidence>
<gene>
    <name evidence="12" type="ORF">ENS29_04185</name>
</gene>
<dbReference type="AlphaFoldDB" id="A0A7C4RSB7"/>
<name>A0A7C4RSB7_9BACT</name>
<dbReference type="GO" id="GO:0046872">
    <property type="term" value="F:metal ion binding"/>
    <property type="evidence" value="ECO:0007669"/>
    <property type="project" value="UniProtKB-KW"/>
</dbReference>
<evidence type="ECO:0000256" key="7">
    <source>
        <dbReference type="ARBA" id="ARBA00023004"/>
    </source>
</evidence>
<keyword evidence="4 10" id="KW-0479">Metal-binding</keyword>
<evidence type="ECO:0000256" key="2">
    <source>
        <dbReference type="ARBA" id="ARBA00022630"/>
    </source>
</evidence>
<evidence type="ECO:0000256" key="6">
    <source>
        <dbReference type="ARBA" id="ARBA00022982"/>
    </source>
</evidence>
<reference evidence="12" key="1">
    <citation type="journal article" date="2020" name="mSystems">
        <title>Genome- and Community-Level Interaction Insights into Carbon Utilization and Element Cycling Functions of Hydrothermarchaeota in Hydrothermal Sediment.</title>
        <authorList>
            <person name="Zhou Z."/>
            <person name="Liu Y."/>
            <person name="Xu W."/>
            <person name="Pan J."/>
            <person name="Luo Z.H."/>
            <person name="Li M."/>
        </authorList>
    </citation>
    <scope>NUCLEOTIDE SEQUENCE [LARGE SCALE GENOMIC DNA]</scope>
    <source>
        <strain evidence="12">SpSt-477</strain>
    </source>
</reference>
<evidence type="ECO:0000256" key="8">
    <source>
        <dbReference type="ARBA" id="ARBA00023014"/>
    </source>
</evidence>
<comment type="cofactor">
    <cofactor evidence="10">
        <name>[2Fe-2S] cluster</name>
        <dbReference type="ChEBI" id="CHEBI:190135"/>
    </cofactor>
    <text evidence="10">Binds 1 [2Fe-2S] cluster per subunit.</text>
</comment>
<evidence type="ECO:0000259" key="11">
    <source>
        <dbReference type="PROSITE" id="PS51384"/>
    </source>
</evidence>
<comment type="caution">
    <text evidence="12">The sequence shown here is derived from an EMBL/GenBank/DDBJ whole genome shotgun (WGS) entry which is preliminary data.</text>
</comment>
<sequence>MNNPYLPYPVRIDDIFVETEDKNLKTFTFVFLDPEDEERFAYRSGQFAELSIPGKGEIPIGIASSPTEKGFVKFTVNKVGLVSSYLHNMKPGDIMGIRGPLGNSYPWDILKGKNVVIIGGGFAFTTLRSSIVYMLANRRDFGKITVIYGARTPGMLLYRDELMAWEQRDDIDMHITVDGTNDPNWKYNIGFVPTITEKKAPQADDDTYAIICGPPIMIKFTQPVLDKAGYAHDHIIMSLENRMKCGIGMCGRCNVGKDFVCKDGPVFTLAQLNTMPKEY</sequence>
<dbReference type="InterPro" id="IPR019480">
    <property type="entry name" value="Dihydroorotate_DH_Fe-S-bd"/>
</dbReference>
<dbReference type="InterPro" id="IPR001433">
    <property type="entry name" value="OxRdtase_FAD/NAD-bd"/>
</dbReference>
<dbReference type="InterPro" id="IPR008333">
    <property type="entry name" value="Cbr1-like_FAD-bd_dom"/>
</dbReference>
<feature type="domain" description="FAD-binding FR-type" evidence="11">
    <location>
        <begin position="5"/>
        <end position="107"/>
    </location>
</feature>
<accession>A0A7C4RSB7</accession>
<dbReference type="PANTHER" id="PTHR43513:SF1">
    <property type="entry name" value="ANAEROBIC SULFITE REDUCTASE SUBUNIT B"/>
    <property type="match status" value="1"/>
</dbReference>
<dbReference type="GO" id="GO:0006221">
    <property type="term" value="P:pyrimidine nucleotide biosynthetic process"/>
    <property type="evidence" value="ECO:0007669"/>
    <property type="project" value="InterPro"/>
</dbReference>
<evidence type="ECO:0000256" key="1">
    <source>
        <dbReference type="ARBA" id="ARBA00022448"/>
    </source>
</evidence>
<dbReference type="PRINTS" id="PR00371">
    <property type="entry name" value="FPNCR"/>
</dbReference>
<dbReference type="Gene3D" id="2.40.30.10">
    <property type="entry name" value="Translation factors"/>
    <property type="match status" value="1"/>
</dbReference>
<dbReference type="SUPFAM" id="SSF52343">
    <property type="entry name" value="Ferredoxin reductase-like, C-terminal NADP-linked domain"/>
    <property type="match status" value="1"/>
</dbReference>
<dbReference type="GO" id="GO:0016491">
    <property type="term" value="F:oxidoreductase activity"/>
    <property type="evidence" value="ECO:0007669"/>
    <property type="project" value="InterPro"/>
</dbReference>
<dbReference type="EMBL" id="DSUH01000092">
    <property type="protein sequence ID" value="HGU32037.1"/>
    <property type="molecule type" value="Genomic_DNA"/>
</dbReference>
<proteinExistence type="predicted"/>
<dbReference type="PIRSF" id="PIRSF006816">
    <property type="entry name" value="Cyc3_hyd_g"/>
    <property type="match status" value="1"/>
</dbReference>
<organism evidence="12">
    <name type="scientific">Desulfatirhabdium butyrativorans</name>
    <dbReference type="NCBI Taxonomy" id="340467"/>
    <lineage>
        <taxon>Bacteria</taxon>
        <taxon>Pseudomonadati</taxon>
        <taxon>Thermodesulfobacteriota</taxon>
        <taxon>Desulfobacteria</taxon>
        <taxon>Desulfobacterales</taxon>
        <taxon>Desulfatirhabdiaceae</taxon>
        <taxon>Desulfatirhabdium</taxon>
    </lineage>
</organism>
<dbReference type="InterPro" id="IPR017938">
    <property type="entry name" value="Riboflavin_synthase-like_b-brl"/>
</dbReference>
<keyword evidence="6" id="KW-0249">Electron transport</keyword>